<evidence type="ECO:0008006" key="3">
    <source>
        <dbReference type="Google" id="ProtNLM"/>
    </source>
</evidence>
<proteinExistence type="predicted"/>
<gene>
    <name evidence="1" type="ORF">I5589_03015</name>
</gene>
<dbReference type="EMBL" id="JADVKH010000004">
    <property type="protein sequence ID" value="MBJ9686045.1"/>
    <property type="molecule type" value="Genomic_DNA"/>
</dbReference>
<evidence type="ECO:0000313" key="1">
    <source>
        <dbReference type="EMBL" id="MBJ9686045.1"/>
    </source>
</evidence>
<sequence length="57" mass="5561">MSFLDRLKEPSSQAGLGVLAGAAVQLGANPSKVGAIAALIQALLGAVAVFVPEQAGS</sequence>
<accession>A0ABS1API0</accession>
<keyword evidence="2" id="KW-1185">Reference proteome</keyword>
<dbReference type="RefSeq" id="WP_176323032.1">
    <property type="nucleotide sequence ID" value="NZ_CADFFR010000003.1"/>
</dbReference>
<evidence type="ECO:0000313" key="2">
    <source>
        <dbReference type="Proteomes" id="UP000808215"/>
    </source>
</evidence>
<comment type="caution">
    <text evidence="1">The sequence shown here is derived from an EMBL/GenBank/DDBJ whole genome shotgun (WGS) entry which is preliminary data.</text>
</comment>
<protein>
    <recommendedName>
        <fullName evidence="3">Holin</fullName>
    </recommendedName>
</protein>
<reference evidence="1 2" key="1">
    <citation type="submission" date="2020-11" db="EMBL/GenBank/DDBJ databases">
        <title>Enhanced detection system for hospital associated transmission using whole genome sequencing surveillance.</title>
        <authorList>
            <person name="Harrison L.H."/>
            <person name="Van Tyne D."/>
            <person name="Marsh J.W."/>
            <person name="Griffith M.P."/>
            <person name="Snyder D.J."/>
            <person name="Cooper V.S."/>
            <person name="Mustapha M."/>
        </authorList>
    </citation>
    <scope>NUCLEOTIDE SEQUENCE [LARGE SCALE GENOMIC DNA]</scope>
    <source>
        <strain evidence="1 2">BC00020</strain>
    </source>
</reference>
<organism evidence="1 2">
    <name type="scientific">Burkholderia vietnamiensis</name>
    <dbReference type="NCBI Taxonomy" id="60552"/>
    <lineage>
        <taxon>Bacteria</taxon>
        <taxon>Pseudomonadati</taxon>
        <taxon>Pseudomonadota</taxon>
        <taxon>Betaproteobacteria</taxon>
        <taxon>Burkholderiales</taxon>
        <taxon>Burkholderiaceae</taxon>
        <taxon>Burkholderia</taxon>
        <taxon>Burkholderia cepacia complex</taxon>
    </lineage>
</organism>
<dbReference type="Proteomes" id="UP000808215">
    <property type="component" value="Unassembled WGS sequence"/>
</dbReference>
<name>A0ABS1API0_BURVI</name>